<evidence type="ECO:0000313" key="8">
    <source>
        <dbReference type="Proteomes" id="UP000565579"/>
    </source>
</evidence>
<keyword evidence="3 5" id="KW-0238">DNA-binding</keyword>
<feature type="DNA-binding region" description="OmpR/PhoB-type" evidence="5">
    <location>
        <begin position="1"/>
        <end position="101"/>
    </location>
</feature>
<dbReference type="CDD" id="cd15831">
    <property type="entry name" value="BTAD"/>
    <property type="match status" value="1"/>
</dbReference>
<dbReference type="InterPro" id="IPR011990">
    <property type="entry name" value="TPR-like_helical_dom_sf"/>
</dbReference>
<evidence type="ECO:0000256" key="4">
    <source>
        <dbReference type="ARBA" id="ARBA00023163"/>
    </source>
</evidence>
<dbReference type="InterPro" id="IPR001867">
    <property type="entry name" value="OmpR/PhoB-type_DNA-bd"/>
</dbReference>
<evidence type="ECO:0000313" key="7">
    <source>
        <dbReference type="EMBL" id="MBB6547344.1"/>
    </source>
</evidence>
<organism evidence="7 8">
    <name type="scientific">Nonomuraea rubra</name>
    <dbReference type="NCBI Taxonomy" id="46180"/>
    <lineage>
        <taxon>Bacteria</taxon>
        <taxon>Bacillati</taxon>
        <taxon>Actinomycetota</taxon>
        <taxon>Actinomycetes</taxon>
        <taxon>Streptosporangiales</taxon>
        <taxon>Streptosporangiaceae</taxon>
        <taxon>Nonomuraea</taxon>
    </lineage>
</organism>
<dbReference type="InterPro" id="IPR005158">
    <property type="entry name" value="BTAD"/>
</dbReference>
<dbReference type="GO" id="GO:0003677">
    <property type="term" value="F:DNA binding"/>
    <property type="evidence" value="ECO:0007669"/>
    <property type="project" value="UniProtKB-UniRule"/>
</dbReference>
<reference evidence="7 8" key="1">
    <citation type="submission" date="2020-08" db="EMBL/GenBank/DDBJ databases">
        <title>Sequencing the genomes of 1000 actinobacteria strains.</title>
        <authorList>
            <person name="Klenk H.-P."/>
        </authorList>
    </citation>
    <scope>NUCLEOTIDE SEQUENCE [LARGE SCALE GENOMIC DNA]</scope>
    <source>
        <strain evidence="7 8">DSM 43768</strain>
    </source>
</reference>
<keyword evidence="2" id="KW-0805">Transcription regulation</keyword>
<dbReference type="PANTHER" id="PTHR35807">
    <property type="entry name" value="TRANSCRIPTIONAL REGULATOR REDD-RELATED"/>
    <property type="match status" value="1"/>
</dbReference>
<evidence type="ECO:0000256" key="5">
    <source>
        <dbReference type="PROSITE-ProRule" id="PRU01091"/>
    </source>
</evidence>
<keyword evidence="4" id="KW-0804">Transcription</keyword>
<dbReference type="Pfam" id="PF03704">
    <property type="entry name" value="BTAD"/>
    <property type="match status" value="1"/>
</dbReference>
<dbReference type="Gene3D" id="1.10.10.10">
    <property type="entry name" value="Winged helix-like DNA-binding domain superfamily/Winged helix DNA-binding domain"/>
    <property type="match status" value="1"/>
</dbReference>
<dbReference type="PROSITE" id="PS51755">
    <property type="entry name" value="OMPR_PHOB"/>
    <property type="match status" value="1"/>
</dbReference>
<comment type="caution">
    <text evidence="7">The sequence shown here is derived from an EMBL/GenBank/DDBJ whole genome shotgun (WGS) entry which is preliminary data.</text>
</comment>
<keyword evidence="8" id="KW-1185">Reference proteome</keyword>
<sequence>MGGVSFGLLGPVSVWSGGEELDAGSPQQRGVLALLLLGEGRQVSLGEIVSALWGDRAPRSAVVSTRTYVSRLRRVLADGGGAGLGTEAEIRSAGGGYQLVVDPCAVDVTVFRQTTAAARQARERGDVAEASRLLRGALALWRGPAFDGLGGGFFDGRRTWLEQLRASAMEERWALDIERGDGGEAIAELTLATAAEPYRERLWELLMWALDRDGRPADALAAYRRVARLLAEDLGLDPGPGLRGMYARIGTPAGAPPRLTALHSSGR</sequence>
<evidence type="ECO:0000259" key="6">
    <source>
        <dbReference type="PROSITE" id="PS51755"/>
    </source>
</evidence>
<dbReference type="AlphaFoldDB" id="A0A7X0NPQ3"/>
<dbReference type="PANTHER" id="PTHR35807:SF1">
    <property type="entry name" value="TRANSCRIPTIONAL REGULATOR REDD"/>
    <property type="match status" value="1"/>
</dbReference>
<dbReference type="Gene3D" id="1.25.40.10">
    <property type="entry name" value="Tetratricopeptide repeat domain"/>
    <property type="match status" value="1"/>
</dbReference>
<dbReference type="InterPro" id="IPR051677">
    <property type="entry name" value="AfsR-DnrI-RedD_regulator"/>
</dbReference>
<dbReference type="SMART" id="SM00862">
    <property type="entry name" value="Trans_reg_C"/>
    <property type="match status" value="1"/>
</dbReference>
<dbReference type="SUPFAM" id="SSF46894">
    <property type="entry name" value="C-terminal effector domain of the bipartite response regulators"/>
    <property type="match status" value="1"/>
</dbReference>
<evidence type="ECO:0000256" key="2">
    <source>
        <dbReference type="ARBA" id="ARBA00023015"/>
    </source>
</evidence>
<dbReference type="RefSeq" id="WP_185102002.1">
    <property type="nucleotide sequence ID" value="NZ_BAAAXY010000120.1"/>
</dbReference>
<dbReference type="InterPro" id="IPR016032">
    <property type="entry name" value="Sig_transdc_resp-reg_C-effctor"/>
</dbReference>
<dbReference type="SUPFAM" id="SSF48452">
    <property type="entry name" value="TPR-like"/>
    <property type="match status" value="1"/>
</dbReference>
<comment type="similarity">
    <text evidence="1">Belongs to the AfsR/DnrI/RedD regulatory family.</text>
</comment>
<evidence type="ECO:0000256" key="3">
    <source>
        <dbReference type="ARBA" id="ARBA00023125"/>
    </source>
</evidence>
<proteinExistence type="inferred from homology"/>
<accession>A0A7X0NPQ3</accession>
<feature type="domain" description="OmpR/PhoB-type" evidence="6">
    <location>
        <begin position="1"/>
        <end position="101"/>
    </location>
</feature>
<name>A0A7X0NPQ3_9ACTN</name>
<dbReference type="SMART" id="SM01043">
    <property type="entry name" value="BTAD"/>
    <property type="match status" value="1"/>
</dbReference>
<dbReference type="Proteomes" id="UP000565579">
    <property type="component" value="Unassembled WGS sequence"/>
</dbReference>
<dbReference type="GO" id="GO:0006355">
    <property type="term" value="P:regulation of DNA-templated transcription"/>
    <property type="evidence" value="ECO:0007669"/>
    <property type="project" value="InterPro"/>
</dbReference>
<evidence type="ECO:0000256" key="1">
    <source>
        <dbReference type="ARBA" id="ARBA00005820"/>
    </source>
</evidence>
<dbReference type="InterPro" id="IPR036388">
    <property type="entry name" value="WH-like_DNA-bd_sf"/>
</dbReference>
<dbReference type="EMBL" id="JACHMI010000001">
    <property type="protein sequence ID" value="MBB6547344.1"/>
    <property type="molecule type" value="Genomic_DNA"/>
</dbReference>
<gene>
    <name evidence="7" type="ORF">HD593_002139</name>
</gene>
<dbReference type="GO" id="GO:0000160">
    <property type="term" value="P:phosphorelay signal transduction system"/>
    <property type="evidence" value="ECO:0007669"/>
    <property type="project" value="InterPro"/>
</dbReference>
<protein>
    <submittedName>
        <fullName evidence="7">DNA-binding SARP family transcriptional activator</fullName>
    </submittedName>
</protein>